<dbReference type="InterPro" id="IPR005642">
    <property type="entry name" value="LysO"/>
</dbReference>
<name>A0A074V4W6_9NEIS</name>
<dbReference type="PANTHER" id="PTHR35804">
    <property type="entry name" value="LYSINE EXPORTER LYSO"/>
    <property type="match status" value="1"/>
</dbReference>
<dbReference type="AlphaFoldDB" id="A0A074V4W6"/>
<keyword evidence="1" id="KW-0812">Transmembrane</keyword>
<feature type="transmembrane region" description="Helical" evidence="1">
    <location>
        <begin position="29"/>
        <end position="50"/>
    </location>
</feature>
<feature type="transmembrane region" description="Helical" evidence="1">
    <location>
        <begin position="130"/>
        <end position="149"/>
    </location>
</feature>
<evidence type="ECO:0000313" key="3">
    <source>
        <dbReference type="Proteomes" id="UP000027644"/>
    </source>
</evidence>
<evidence type="ECO:0000256" key="1">
    <source>
        <dbReference type="SAM" id="Phobius"/>
    </source>
</evidence>
<dbReference type="Proteomes" id="UP000027644">
    <property type="component" value="Unassembled WGS sequence"/>
</dbReference>
<dbReference type="GO" id="GO:0015661">
    <property type="term" value="F:L-lysine efflux transmembrane transporter activity"/>
    <property type="evidence" value="ECO:0007669"/>
    <property type="project" value="InterPro"/>
</dbReference>
<dbReference type="Pfam" id="PF03956">
    <property type="entry name" value="Lys_export"/>
    <property type="match status" value="1"/>
</dbReference>
<sequence length="305" mass="33029">MQHLISLLIILVPLFIGFCIPTPARVVNWLNYGLAWLVYLILFLIGLSLAQEPDLGAQLANISLTVAVLFVCLIAANLLIFIWFDRRYPWRLNRQQQTGQSGNTSIMGSLKQVGCLLAGLIAGNYLSFDWLGSPLAAVNKALIILLLLVGMQLRSSGITLHQVFLNRRGVICAGLFTLASLLGGLLFALIMPDVSVSKGLALSSGYGWYSLSSIIMSQAYGAVWGSIAMFNDLAREFFALIFIPVLMRRYPTTAVSVGGATSLDFTLPVIQSSGGITAVPVAISFGFIVNITSPVLMVFFSSLKF</sequence>
<dbReference type="PANTHER" id="PTHR35804:SF1">
    <property type="entry name" value="LYSINE EXPORTER LYSO"/>
    <property type="match status" value="1"/>
</dbReference>
<feature type="transmembrane region" description="Helical" evidence="1">
    <location>
        <begin position="62"/>
        <end position="84"/>
    </location>
</feature>
<feature type="transmembrane region" description="Helical" evidence="1">
    <location>
        <begin position="278"/>
        <end position="300"/>
    </location>
</feature>
<comment type="caution">
    <text evidence="2">The sequence shown here is derived from an EMBL/GenBank/DDBJ whole genome shotgun (WGS) entry which is preliminary data.</text>
</comment>
<reference evidence="2 3" key="1">
    <citation type="journal article" date="2014" name="PLoS Genet.">
        <title>Hidden diversity in honey bee gut symbionts detected by single-cell genomics.</title>
        <authorList>
            <person name="Engel P."/>
            <person name="Stepanauskas R."/>
            <person name="Moran N."/>
        </authorList>
    </citation>
    <scope>NUCLEOTIDE SEQUENCE [LARGE SCALE GENOMIC DNA]</scope>
    <source>
        <strain evidence="2 3">SCGC AB-598-J21</strain>
    </source>
</reference>
<feature type="transmembrane region" description="Helical" evidence="1">
    <location>
        <begin position="206"/>
        <end position="230"/>
    </location>
</feature>
<feature type="transmembrane region" description="Helical" evidence="1">
    <location>
        <begin position="170"/>
        <end position="191"/>
    </location>
</feature>
<dbReference type="GO" id="GO:0005886">
    <property type="term" value="C:plasma membrane"/>
    <property type="evidence" value="ECO:0007669"/>
    <property type="project" value="TreeGrafter"/>
</dbReference>
<proteinExistence type="predicted"/>
<organism evidence="2 3">
    <name type="scientific">Snodgrassella alvi SCGC AB-598-J21</name>
    <dbReference type="NCBI Taxonomy" id="1385367"/>
    <lineage>
        <taxon>Bacteria</taxon>
        <taxon>Pseudomonadati</taxon>
        <taxon>Pseudomonadota</taxon>
        <taxon>Betaproteobacteria</taxon>
        <taxon>Neisseriales</taxon>
        <taxon>Neisseriaceae</taxon>
        <taxon>Snodgrassella</taxon>
    </lineage>
</organism>
<evidence type="ECO:0000313" key="2">
    <source>
        <dbReference type="EMBL" id="KEQ00443.1"/>
    </source>
</evidence>
<keyword evidence="1" id="KW-0472">Membrane</keyword>
<dbReference type="EMBL" id="AVQL01000451">
    <property type="protein sequence ID" value="KEQ00443.1"/>
    <property type="molecule type" value="Genomic_DNA"/>
</dbReference>
<feature type="transmembrane region" description="Helical" evidence="1">
    <location>
        <begin position="237"/>
        <end position="258"/>
    </location>
</feature>
<gene>
    <name evidence="2" type="ORF">SASC598J21_018440</name>
</gene>
<protein>
    <submittedName>
        <fullName evidence="2">Putative membrane protein</fullName>
    </submittedName>
</protein>
<accession>A0A074V4W6</accession>
<keyword evidence="1" id="KW-1133">Transmembrane helix</keyword>